<dbReference type="SUPFAM" id="SSF101874">
    <property type="entry name" value="YceI-like"/>
    <property type="match status" value="1"/>
</dbReference>
<protein>
    <submittedName>
        <fullName evidence="2">YceI family protein</fullName>
    </submittedName>
</protein>
<dbReference type="Gene3D" id="2.40.128.110">
    <property type="entry name" value="Lipid/polyisoprenoid-binding, YceI-like"/>
    <property type="match status" value="1"/>
</dbReference>
<dbReference type="SMART" id="SM00867">
    <property type="entry name" value="YceI"/>
    <property type="match status" value="1"/>
</dbReference>
<dbReference type="PANTHER" id="PTHR34406">
    <property type="entry name" value="PROTEIN YCEI"/>
    <property type="match status" value="1"/>
</dbReference>
<dbReference type="InterPro" id="IPR036761">
    <property type="entry name" value="TTHA0802/YceI-like_sf"/>
</dbReference>
<gene>
    <name evidence="2" type="ORF">SBA1_550085</name>
</gene>
<evidence type="ECO:0000313" key="2">
    <source>
        <dbReference type="EMBL" id="SPF44720.1"/>
    </source>
</evidence>
<sequence length="221" mass="23579">MGRPESRLGIADGVIAMTTTRPQINRALTVLVLLMGATASAQCQPTALQLDPSKTAVKFTLDAALHTVHGTFHVKPCALGFDPASGLLSGEILVDAKSGETGNGMRDRKMHQDVLESDRYPEISFRPDRVEGAVASSGKSPVKVHGMFGIHGVDREITVPAEVEMSSESWTATVHFTVPYAKWGMKNPSTFFLRVSDSVEIDLVAAGSVIQHSAATPNAPQ</sequence>
<feature type="domain" description="Lipid/polyisoprenoid-binding YceI-like" evidence="1">
    <location>
        <begin position="47"/>
        <end position="208"/>
    </location>
</feature>
<organism evidence="2 3">
    <name type="scientific">Candidatus Sulfotelmatobacter kueseliae</name>
    <dbReference type="NCBI Taxonomy" id="2042962"/>
    <lineage>
        <taxon>Bacteria</taxon>
        <taxon>Pseudomonadati</taxon>
        <taxon>Acidobacteriota</taxon>
        <taxon>Terriglobia</taxon>
        <taxon>Terriglobales</taxon>
        <taxon>Candidatus Korobacteraceae</taxon>
        <taxon>Candidatus Sulfotelmatobacter</taxon>
    </lineage>
</organism>
<dbReference type="PANTHER" id="PTHR34406:SF1">
    <property type="entry name" value="PROTEIN YCEI"/>
    <property type="match status" value="1"/>
</dbReference>
<evidence type="ECO:0000313" key="3">
    <source>
        <dbReference type="Proteomes" id="UP000238701"/>
    </source>
</evidence>
<reference evidence="3" key="1">
    <citation type="submission" date="2018-02" db="EMBL/GenBank/DDBJ databases">
        <authorList>
            <person name="Hausmann B."/>
        </authorList>
    </citation>
    <scope>NUCLEOTIDE SEQUENCE [LARGE SCALE GENOMIC DNA]</scope>
    <source>
        <strain evidence="3">Peat soil MAG SbA1</strain>
    </source>
</reference>
<dbReference type="Proteomes" id="UP000238701">
    <property type="component" value="Unassembled WGS sequence"/>
</dbReference>
<evidence type="ECO:0000259" key="1">
    <source>
        <dbReference type="SMART" id="SM00867"/>
    </source>
</evidence>
<name>A0A2U3KYP3_9BACT</name>
<dbReference type="InterPro" id="IPR007372">
    <property type="entry name" value="Lipid/polyisoprenoid-bd_YceI"/>
</dbReference>
<dbReference type="AlphaFoldDB" id="A0A2U3KYP3"/>
<proteinExistence type="predicted"/>
<accession>A0A2U3KYP3</accession>
<dbReference type="Pfam" id="PF04264">
    <property type="entry name" value="YceI"/>
    <property type="match status" value="1"/>
</dbReference>
<dbReference type="EMBL" id="OMOD01000150">
    <property type="protein sequence ID" value="SPF44720.1"/>
    <property type="molecule type" value="Genomic_DNA"/>
</dbReference>